<dbReference type="Proteomes" id="UP001188597">
    <property type="component" value="Unassembled WGS sequence"/>
</dbReference>
<keyword evidence="2" id="KW-1185">Reference proteome</keyword>
<dbReference type="PANTHER" id="PTHR33984">
    <property type="entry name" value="OS02G0717600 PROTEIN"/>
    <property type="match status" value="1"/>
</dbReference>
<comment type="caution">
    <text evidence="1">The sequence shown here is derived from an EMBL/GenBank/DDBJ whole genome shotgun (WGS) entry which is preliminary data.</text>
</comment>
<evidence type="ECO:0000313" key="1">
    <source>
        <dbReference type="EMBL" id="KAK3041730.1"/>
    </source>
</evidence>
<organism evidence="1 2">
    <name type="scientific">Escallonia herrerae</name>
    <dbReference type="NCBI Taxonomy" id="1293975"/>
    <lineage>
        <taxon>Eukaryota</taxon>
        <taxon>Viridiplantae</taxon>
        <taxon>Streptophyta</taxon>
        <taxon>Embryophyta</taxon>
        <taxon>Tracheophyta</taxon>
        <taxon>Spermatophyta</taxon>
        <taxon>Magnoliopsida</taxon>
        <taxon>eudicotyledons</taxon>
        <taxon>Gunneridae</taxon>
        <taxon>Pentapetalae</taxon>
        <taxon>asterids</taxon>
        <taxon>campanulids</taxon>
        <taxon>Escalloniales</taxon>
        <taxon>Escalloniaceae</taxon>
        <taxon>Escallonia</taxon>
    </lineage>
</organism>
<name>A0AA89BGR0_9ASTE</name>
<sequence>MANPNAVAPFHDPYDDHISIIHQTLVPDEDPGIRAIADIPCTAEPNTNNPLLPQCEESTRNVKQFLVQYCTERKQAGFIMLQDPLLIFYEALCVGCNSVDNMAIDDLLRLSPVGSGACQRNQLEAISTEPESLTQHEAEHVTRRSTRSSLAAQHLLVNLVTDQLLRFYRELLFFFSFGNKDMASAQTLVCVKQVKQEVQGEWDESMPLPGDIIEGVAKDAADELFIPAKARSELSPQLGRISRSQEAIWMKVRRGDSAIKLRVCVVPDLSSKLQKRFTIRAASRDRHVAVLADLTFEQCTELQVYEARVHFDNQGNKKWMSLQFYRMLIGGISIGHAEMSRRMVNVDSKGFNQKGVKYDWKMKLGTYLPDQRSTVVNSVLFMPLANEHAMDATTVRTMAWFNAAVSSGIPLVFVNIQTEQIITSEKANSTGKEIIWGRQPNFTTTVQIVQGIRLWFLPGIAEISLELIPVAGEARFGMDIKLTDESYGSKVKFSQKTQAGFICVYSVTKRTAAERAGLGHLFEQANKTGHLLVISRLEGKSLMPSTVSSAGLIHCCDHADIKETLISAMDQMDSIQLNIMSWPSKAPPNSVQAIGAATLRPPS</sequence>
<gene>
    <name evidence="1" type="ORF">RJ639_000654</name>
</gene>
<proteinExistence type="predicted"/>
<dbReference type="AlphaFoldDB" id="A0AA89BGR0"/>
<dbReference type="PANTHER" id="PTHR33984:SF10">
    <property type="entry name" value="S1 MOTIF DOMAIN-CONTAINING PROTEIN"/>
    <property type="match status" value="1"/>
</dbReference>
<protein>
    <submittedName>
        <fullName evidence="1">Uncharacterized protein</fullName>
    </submittedName>
</protein>
<dbReference type="EMBL" id="JAVXUP010000029">
    <property type="protein sequence ID" value="KAK3041730.1"/>
    <property type="molecule type" value="Genomic_DNA"/>
</dbReference>
<accession>A0AA89BGR0</accession>
<reference evidence="1" key="1">
    <citation type="submission" date="2022-12" db="EMBL/GenBank/DDBJ databases">
        <title>Draft genome assemblies for two species of Escallonia (Escalloniales).</title>
        <authorList>
            <person name="Chanderbali A."/>
            <person name="Dervinis C."/>
            <person name="Anghel I."/>
            <person name="Soltis D."/>
            <person name="Soltis P."/>
            <person name="Zapata F."/>
        </authorList>
    </citation>
    <scope>NUCLEOTIDE SEQUENCE</scope>
    <source>
        <strain evidence="1">UCBG64.0493</strain>
        <tissue evidence="1">Leaf</tissue>
    </source>
</reference>
<evidence type="ECO:0000313" key="2">
    <source>
        <dbReference type="Proteomes" id="UP001188597"/>
    </source>
</evidence>